<reference evidence="1" key="1">
    <citation type="submission" date="2021-03" db="UniProtKB">
        <authorList>
            <consortium name="EnsemblPlants"/>
        </authorList>
    </citation>
    <scope>IDENTIFICATION</scope>
</reference>
<name>A0A803R9X7_CANSA</name>
<dbReference type="AlphaFoldDB" id="A0A803R9X7"/>
<protein>
    <submittedName>
        <fullName evidence="1">Uncharacterized protein</fullName>
    </submittedName>
</protein>
<dbReference type="Proteomes" id="UP000596661">
    <property type="component" value="Unassembled WGS sequence"/>
</dbReference>
<accession>A0A803R9X7</accession>
<dbReference type="EnsemblPlants" id="novel_model_6862_5bd9a17a.1.5bd9b13d">
    <property type="protein sequence ID" value="cds.novel_model_6862_5bd9a17a.1.5bd9b13d"/>
    <property type="gene ID" value="novel_gene_3624_5bd9a17a"/>
</dbReference>
<evidence type="ECO:0000313" key="2">
    <source>
        <dbReference type="Proteomes" id="UP000596661"/>
    </source>
</evidence>
<keyword evidence="2" id="KW-1185">Reference proteome</keyword>
<sequence>MEESQCDSHSGSCGFDLGLPNCLQCLQECPNRGPLPPLQAGLGLILFPNKQTPHFLIICSYYGNVSLSK</sequence>
<proteinExistence type="predicted"/>
<evidence type="ECO:0000313" key="1">
    <source>
        <dbReference type="EnsemblPlants" id="cds.novel_model_6862_5bd9a17a.1.5bd9b13d"/>
    </source>
</evidence>
<dbReference type="Gramene" id="novel_model_6862_5bd9a17a.1.5bd9b13d">
    <property type="protein sequence ID" value="cds.novel_model_6862_5bd9a17a.1.5bd9b13d"/>
    <property type="gene ID" value="novel_gene_3624_5bd9a17a"/>
</dbReference>
<organism evidence="1 2">
    <name type="scientific">Cannabis sativa</name>
    <name type="common">Hemp</name>
    <name type="synonym">Marijuana</name>
    <dbReference type="NCBI Taxonomy" id="3483"/>
    <lineage>
        <taxon>Eukaryota</taxon>
        <taxon>Viridiplantae</taxon>
        <taxon>Streptophyta</taxon>
        <taxon>Embryophyta</taxon>
        <taxon>Tracheophyta</taxon>
        <taxon>Spermatophyta</taxon>
        <taxon>Magnoliopsida</taxon>
        <taxon>eudicotyledons</taxon>
        <taxon>Gunneridae</taxon>
        <taxon>Pentapetalae</taxon>
        <taxon>rosids</taxon>
        <taxon>fabids</taxon>
        <taxon>Rosales</taxon>
        <taxon>Cannabaceae</taxon>
        <taxon>Cannabis</taxon>
    </lineage>
</organism>